<dbReference type="PANTHER" id="PTHR42643:SF32">
    <property type="entry name" value="IONOTROPIC RECEPTOR 31A, ISOFORM C-RELATED"/>
    <property type="match status" value="1"/>
</dbReference>
<evidence type="ECO:0000256" key="3">
    <source>
        <dbReference type="ARBA" id="ARBA00022448"/>
    </source>
</evidence>
<evidence type="ECO:0000256" key="11">
    <source>
        <dbReference type="ARBA" id="ARBA00023286"/>
    </source>
</evidence>
<evidence type="ECO:0000313" key="17">
    <source>
        <dbReference type="Proteomes" id="UP001642520"/>
    </source>
</evidence>
<feature type="domain" description="Ionotropic glutamate receptor C-terminal" evidence="14">
    <location>
        <begin position="337"/>
        <end position="592"/>
    </location>
</feature>
<protein>
    <submittedName>
        <fullName evidence="16">Uncharacterized protein</fullName>
    </submittedName>
</protein>
<keyword evidence="11" id="KW-1071">Ligand-gated ion channel</keyword>
<evidence type="ECO:0000256" key="9">
    <source>
        <dbReference type="ARBA" id="ARBA00023170"/>
    </source>
</evidence>
<dbReference type="SUPFAM" id="SSF53850">
    <property type="entry name" value="Periplasmic binding protein-like II"/>
    <property type="match status" value="1"/>
</dbReference>
<keyword evidence="17" id="KW-1185">Reference proteome</keyword>
<reference evidence="16 17" key="1">
    <citation type="submission" date="2024-08" db="EMBL/GenBank/DDBJ databases">
        <authorList>
            <person name="Will J Nash"/>
            <person name="Angela Man"/>
            <person name="Seanna McTaggart"/>
            <person name="Kendall Baker"/>
            <person name="Tom Barker"/>
            <person name="Leah Catchpole"/>
            <person name="Alex Durrant"/>
            <person name="Karim Gharbi"/>
            <person name="Naomi Irish"/>
            <person name="Gemy Kaithakottil"/>
            <person name="Debby Ku"/>
            <person name="Aaliyah Providence"/>
            <person name="Felix Shaw"/>
            <person name="David Swarbreck"/>
            <person name="Chris Watkins"/>
            <person name="Ann M. McCartney"/>
            <person name="Giulio Formenti"/>
            <person name="Alice Mouton"/>
            <person name="Noel Vella"/>
            <person name="Bjorn M von Reumont"/>
            <person name="Adriana Vella"/>
            <person name="Wilfried Haerty"/>
        </authorList>
    </citation>
    <scope>NUCLEOTIDE SEQUENCE [LARGE SCALE GENOMIC DNA]</scope>
</reference>
<keyword evidence="5 13" id="KW-0812">Transmembrane</keyword>
<feature type="transmembrane region" description="Helical" evidence="13">
    <location>
        <begin position="576"/>
        <end position="602"/>
    </location>
</feature>
<comment type="caution">
    <text evidence="16">The sequence shown here is derived from an EMBL/GenBank/DDBJ whole genome shotgun (WGS) entry which is preliminary data.</text>
</comment>
<evidence type="ECO:0000259" key="15">
    <source>
        <dbReference type="Pfam" id="PF10613"/>
    </source>
</evidence>
<keyword evidence="9" id="KW-0675">Receptor</keyword>
<dbReference type="InterPro" id="IPR019594">
    <property type="entry name" value="Glu/Gly-bd"/>
</dbReference>
<keyword evidence="7" id="KW-0406">Ion transport</keyword>
<evidence type="ECO:0000256" key="10">
    <source>
        <dbReference type="ARBA" id="ARBA00023180"/>
    </source>
</evidence>
<evidence type="ECO:0000256" key="1">
    <source>
        <dbReference type="ARBA" id="ARBA00004651"/>
    </source>
</evidence>
<evidence type="ECO:0000259" key="14">
    <source>
        <dbReference type="Pfam" id="PF00060"/>
    </source>
</evidence>
<evidence type="ECO:0000256" key="7">
    <source>
        <dbReference type="ARBA" id="ARBA00023065"/>
    </source>
</evidence>
<keyword evidence="6 13" id="KW-1133">Transmembrane helix</keyword>
<proteinExistence type="inferred from homology"/>
<dbReference type="Pfam" id="PF00060">
    <property type="entry name" value="Lig_chan"/>
    <property type="match status" value="1"/>
</dbReference>
<evidence type="ECO:0000256" key="4">
    <source>
        <dbReference type="ARBA" id="ARBA00022475"/>
    </source>
</evidence>
<gene>
    <name evidence="16" type="ORF">XYLVIOL_LOCUS2358</name>
</gene>
<keyword evidence="10" id="KW-0325">Glycoprotein</keyword>
<feature type="transmembrane region" description="Helical" evidence="13">
    <location>
        <begin position="337"/>
        <end position="357"/>
    </location>
</feature>
<keyword evidence="4" id="KW-1003">Cell membrane</keyword>
<dbReference type="InterPro" id="IPR001320">
    <property type="entry name" value="Iontro_rcpt_C"/>
</dbReference>
<dbReference type="Pfam" id="PF10613">
    <property type="entry name" value="Lig_chan-Glu_bd"/>
    <property type="match status" value="1"/>
</dbReference>
<dbReference type="EMBL" id="CAXAJV020001287">
    <property type="protein sequence ID" value="CAL7936744.1"/>
    <property type="molecule type" value="Genomic_DNA"/>
</dbReference>
<evidence type="ECO:0000256" key="13">
    <source>
        <dbReference type="SAM" id="Phobius"/>
    </source>
</evidence>
<keyword evidence="3" id="KW-0813">Transport</keyword>
<comment type="subcellular location">
    <subcellularLocation>
        <location evidence="1">Cell membrane</location>
        <topology evidence="1">Multi-pass membrane protein</topology>
    </subcellularLocation>
</comment>
<dbReference type="PANTHER" id="PTHR42643">
    <property type="entry name" value="IONOTROPIC RECEPTOR 20A-RELATED"/>
    <property type="match status" value="1"/>
</dbReference>
<dbReference type="Gene3D" id="3.40.190.10">
    <property type="entry name" value="Periplasmic binding protein-like II"/>
    <property type="match status" value="1"/>
</dbReference>
<comment type="similarity">
    <text evidence="2">Belongs to the glutamate-gated ion channel (TC 1.A.10.1) family.</text>
</comment>
<evidence type="ECO:0000256" key="6">
    <source>
        <dbReference type="ARBA" id="ARBA00022989"/>
    </source>
</evidence>
<evidence type="ECO:0000256" key="12">
    <source>
        <dbReference type="ARBA" id="ARBA00023303"/>
    </source>
</evidence>
<feature type="domain" description="Ionotropic glutamate receptor L-glutamate and glycine-binding" evidence="15">
    <location>
        <begin position="232"/>
        <end position="315"/>
    </location>
</feature>
<sequence>MRLAVYLSFIYSYFHLMGAKEEFDKSDFVPVIKSIRNYYSTSPVFMLHSALTNEYYDEFRMTQLSFIWSRLQQREGIATVSTSIGNINALIERSDSLRPLIIIFVPGFDEMREFSNYTKSLQMSYFVWLVIFVPSPMNIKHNYCHRPPKNLFNLSFDTEMLIICFDDPIFREWYSVDGINTDSFDLMRLRSKSSTKAVELLTNLSLYERRNSLGGTVLRAVIVKSSIMITLKDSKVTGYLSRVINELQAALNFTIVIAAEKLGYGGYNQTSKSWNGAFRLVASGEVDIGLADFSMTNIRLDYVDYTVPIITTRNCLYLKQPELMAVKWFAYYKTFSFALWMSILTIIIIAPFIFAFIRSRIESLGIMRVLFDEIVRVWGIFCQQGVSVTGSEIPRTSSLRIAYFTMLATAIVISAAYSASLICFVTGYIHNVPIRTVEEFIKDGTYDLIVVRDSADHDLVTYSRDSLSRKLAKLLRPYDTLPYNVEDGFESICNDPKVAFYCGYSPEMQKRASGFNVPCKVYCVDLGRIDSLSLILSKKNQYTSIFNYYLQKLLNSGVLNRYKNEMKYEQKTKFEAVGIFSVASVLVVFVCGVVLSIVILIVEMYVNSYEKSENFIRPFN</sequence>
<evidence type="ECO:0000256" key="2">
    <source>
        <dbReference type="ARBA" id="ARBA00008685"/>
    </source>
</evidence>
<dbReference type="Gene3D" id="1.10.287.70">
    <property type="match status" value="1"/>
</dbReference>
<evidence type="ECO:0000256" key="5">
    <source>
        <dbReference type="ARBA" id="ARBA00022692"/>
    </source>
</evidence>
<keyword evidence="12" id="KW-0407">Ion channel</keyword>
<dbReference type="Proteomes" id="UP001642520">
    <property type="component" value="Unassembled WGS sequence"/>
</dbReference>
<feature type="transmembrane region" description="Helical" evidence="13">
    <location>
        <begin position="401"/>
        <end position="425"/>
    </location>
</feature>
<name>A0ABP1N6Y5_XYLVO</name>
<accession>A0ABP1N6Y5</accession>
<evidence type="ECO:0000313" key="16">
    <source>
        <dbReference type="EMBL" id="CAL7936744.1"/>
    </source>
</evidence>
<dbReference type="InterPro" id="IPR052192">
    <property type="entry name" value="Insect_Ionotropic_Sensory_Rcpt"/>
</dbReference>
<organism evidence="16 17">
    <name type="scientific">Xylocopa violacea</name>
    <name type="common">Violet carpenter bee</name>
    <name type="synonym">Apis violacea</name>
    <dbReference type="NCBI Taxonomy" id="135666"/>
    <lineage>
        <taxon>Eukaryota</taxon>
        <taxon>Metazoa</taxon>
        <taxon>Ecdysozoa</taxon>
        <taxon>Arthropoda</taxon>
        <taxon>Hexapoda</taxon>
        <taxon>Insecta</taxon>
        <taxon>Pterygota</taxon>
        <taxon>Neoptera</taxon>
        <taxon>Endopterygota</taxon>
        <taxon>Hymenoptera</taxon>
        <taxon>Apocrita</taxon>
        <taxon>Aculeata</taxon>
        <taxon>Apoidea</taxon>
        <taxon>Anthophila</taxon>
        <taxon>Apidae</taxon>
        <taxon>Xylocopa</taxon>
        <taxon>Xylocopa</taxon>
    </lineage>
</organism>
<evidence type="ECO:0000256" key="8">
    <source>
        <dbReference type="ARBA" id="ARBA00023136"/>
    </source>
</evidence>
<keyword evidence="8 13" id="KW-0472">Membrane</keyword>